<accession>G5AFL5</accession>
<sequence>MVYKLSAVGLSEENAKILVGDDEAAAGNGPVHLIVRIPSGIDIEVGEICSEDIHRAELEYYQQRGRLVRRYCEDYCSKILDKIDSHYALNTRPLPFIYVGGSSGMGKSQLVFALGGRQPYYNWLATRIGAESQSIYRNFESISRAFFNVKCTMKAVRAVRDTMLKENKALPFFILDELSLDGGMSMAAFQRNVFRVCGLVMVVMGTDARATKLLGDDSRGSYKDEQLRMTIVYRFPRYQLLLSDREEQRVWGSVVLQFPVVKDIAMRSCGRFARYFVDSAVEYATANEDFKLYDLLDTAFCHVSRKTQGGKGFRDKRGGLEAQLAAISYSTITPEPPRKKRKTESVEINFMHLHFANLVDEPIFSRSALWTFNAFEKVAAHAIFCASRRNGVRGISLDDFLAGLLGEFQSEFKMMTMTLDDSNEPIAASILLDGYTALAKASETTIPFLAPPNAEWPQYILDTRAHGCDFGHLVLSAGSGICVKRVGNIEGNKWQGAPLLVCECQETVETGKMKEIINELESAWEQKWTTALVFCAQLQVASFRAEWEYPQVGCVKIDCQSCSAEWMYQPDLRSWKRLVILLVTDPVMTD</sequence>
<dbReference type="AlphaFoldDB" id="G5AFL5"/>
<dbReference type="RefSeq" id="XP_009538866.1">
    <property type="nucleotide sequence ID" value="XM_009540571.1"/>
</dbReference>
<evidence type="ECO:0000313" key="1">
    <source>
        <dbReference type="EMBL" id="EGZ06005.1"/>
    </source>
</evidence>
<name>G5AFL5_PHYSP</name>
<dbReference type="Proteomes" id="UP000002640">
    <property type="component" value="Unassembled WGS sequence"/>
</dbReference>
<protein>
    <submittedName>
        <fullName evidence="1">Uncharacterized protein</fullName>
    </submittedName>
</protein>
<gene>
    <name evidence="1" type="ORF">PHYSODRAFT_307661</name>
</gene>
<evidence type="ECO:0000313" key="2">
    <source>
        <dbReference type="Proteomes" id="UP000002640"/>
    </source>
</evidence>
<proteinExistence type="predicted"/>
<organism evidence="1 2">
    <name type="scientific">Phytophthora sojae (strain P6497)</name>
    <name type="common">Soybean stem and root rot agent</name>
    <name type="synonym">Phytophthora megasperma f. sp. glycines</name>
    <dbReference type="NCBI Taxonomy" id="1094619"/>
    <lineage>
        <taxon>Eukaryota</taxon>
        <taxon>Sar</taxon>
        <taxon>Stramenopiles</taxon>
        <taxon>Oomycota</taxon>
        <taxon>Peronosporomycetes</taxon>
        <taxon>Peronosporales</taxon>
        <taxon>Peronosporaceae</taxon>
        <taxon>Phytophthora</taxon>
    </lineage>
</organism>
<keyword evidence="2" id="KW-1185">Reference proteome</keyword>
<dbReference type="GeneID" id="20642912"/>
<dbReference type="InParanoid" id="G5AFL5"/>
<dbReference type="EMBL" id="JH159165">
    <property type="protein sequence ID" value="EGZ06005.1"/>
    <property type="molecule type" value="Genomic_DNA"/>
</dbReference>
<reference evidence="1 2" key="1">
    <citation type="journal article" date="2006" name="Science">
        <title>Phytophthora genome sequences uncover evolutionary origins and mechanisms of pathogenesis.</title>
        <authorList>
            <person name="Tyler B.M."/>
            <person name="Tripathy S."/>
            <person name="Zhang X."/>
            <person name="Dehal P."/>
            <person name="Jiang R.H."/>
            <person name="Aerts A."/>
            <person name="Arredondo F.D."/>
            <person name="Baxter L."/>
            <person name="Bensasson D."/>
            <person name="Beynon J.L."/>
            <person name="Chapman J."/>
            <person name="Damasceno C.M."/>
            <person name="Dorrance A.E."/>
            <person name="Dou D."/>
            <person name="Dickerman A.W."/>
            <person name="Dubchak I.L."/>
            <person name="Garbelotto M."/>
            <person name="Gijzen M."/>
            <person name="Gordon S.G."/>
            <person name="Govers F."/>
            <person name="Grunwald N.J."/>
            <person name="Huang W."/>
            <person name="Ivors K.L."/>
            <person name="Jones R.W."/>
            <person name="Kamoun S."/>
            <person name="Krampis K."/>
            <person name="Lamour K.H."/>
            <person name="Lee M.K."/>
            <person name="McDonald W.H."/>
            <person name="Medina M."/>
            <person name="Meijer H.J."/>
            <person name="Nordberg E.K."/>
            <person name="Maclean D.J."/>
            <person name="Ospina-Giraldo M.D."/>
            <person name="Morris P.F."/>
            <person name="Phuntumart V."/>
            <person name="Putnam N.H."/>
            <person name="Rash S."/>
            <person name="Rose J.K."/>
            <person name="Sakihama Y."/>
            <person name="Salamov A.A."/>
            <person name="Savidor A."/>
            <person name="Scheuring C.F."/>
            <person name="Smith B.M."/>
            <person name="Sobral B.W."/>
            <person name="Terry A."/>
            <person name="Torto-Alalibo T.A."/>
            <person name="Win J."/>
            <person name="Xu Z."/>
            <person name="Zhang H."/>
            <person name="Grigoriev I.V."/>
            <person name="Rokhsar D.S."/>
            <person name="Boore J.L."/>
        </authorList>
    </citation>
    <scope>NUCLEOTIDE SEQUENCE [LARGE SCALE GENOMIC DNA]</scope>
    <source>
        <strain evidence="1 2">P6497</strain>
    </source>
</reference>
<dbReference type="KEGG" id="psoj:PHYSODRAFT_307661"/>